<comment type="pathway">
    <text evidence="3">Porphyrin-containing compound metabolism; protoporphyrin-IX biosynthesis; 5-aminolevulinate from L-glutamyl-tRNA(Glu): step 2/2.</text>
</comment>
<comment type="similarity">
    <text evidence="4 8">Belongs to the class-III pyridoxal-phosphate-dependent aminotransferase family. HemL subfamily.</text>
</comment>
<dbReference type="InterPro" id="IPR049704">
    <property type="entry name" value="Aminotrans_3_PPA_site"/>
</dbReference>
<dbReference type="PANTHER" id="PTHR43713:SF3">
    <property type="entry name" value="GLUTAMATE-1-SEMIALDEHYDE 2,1-AMINOMUTASE 1, CHLOROPLASTIC-RELATED"/>
    <property type="match status" value="1"/>
</dbReference>
<dbReference type="GO" id="GO:0005737">
    <property type="term" value="C:cytoplasm"/>
    <property type="evidence" value="ECO:0007669"/>
    <property type="project" value="UniProtKB-SubCell"/>
</dbReference>
<dbReference type="NCBIfam" id="NF000818">
    <property type="entry name" value="PRK00062.1"/>
    <property type="match status" value="1"/>
</dbReference>
<feature type="modified residue" description="N6-(pyridoxal phosphate)lysine" evidence="8">
    <location>
        <position position="268"/>
    </location>
</feature>
<dbReference type="Gene3D" id="3.90.1150.10">
    <property type="entry name" value="Aspartate Aminotransferase, domain 1"/>
    <property type="match status" value="1"/>
</dbReference>
<evidence type="ECO:0000256" key="5">
    <source>
        <dbReference type="ARBA" id="ARBA00022898"/>
    </source>
</evidence>
<comment type="catalytic activity">
    <reaction evidence="1 8">
        <text>(S)-4-amino-5-oxopentanoate = 5-aminolevulinate</text>
        <dbReference type="Rhea" id="RHEA:14265"/>
        <dbReference type="ChEBI" id="CHEBI:57501"/>
        <dbReference type="ChEBI" id="CHEBI:356416"/>
        <dbReference type="EC" id="5.4.3.8"/>
    </reaction>
</comment>
<dbReference type="InterPro" id="IPR015422">
    <property type="entry name" value="PyrdxlP-dep_Trfase_small"/>
</dbReference>
<dbReference type="KEGG" id="cmic:caldi_34840"/>
<evidence type="ECO:0000256" key="2">
    <source>
        <dbReference type="ARBA" id="ARBA00001933"/>
    </source>
</evidence>
<keyword evidence="8" id="KW-0963">Cytoplasm</keyword>
<evidence type="ECO:0000313" key="9">
    <source>
        <dbReference type="EMBL" id="BDG62394.1"/>
    </source>
</evidence>
<dbReference type="CDD" id="cd00610">
    <property type="entry name" value="OAT_like"/>
    <property type="match status" value="1"/>
</dbReference>
<evidence type="ECO:0000256" key="3">
    <source>
        <dbReference type="ARBA" id="ARBA00004819"/>
    </source>
</evidence>
<dbReference type="HAMAP" id="MF_00375">
    <property type="entry name" value="HemL_aminotrans_3"/>
    <property type="match status" value="1"/>
</dbReference>
<keyword evidence="7 8" id="KW-0627">Porphyrin biosynthesis</keyword>
<dbReference type="AlphaFoldDB" id="A0AA35CPC3"/>
<dbReference type="SUPFAM" id="SSF53383">
    <property type="entry name" value="PLP-dependent transferases"/>
    <property type="match status" value="1"/>
</dbReference>
<dbReference type="FunFam" id="3.40.640.10:FF:000021">
    <property type="entry name" value="Glutamate-1-semialdehyde 2,1-aminomutase"/>
    <property type="match status" value="1"/>
</dbReference>
<dbReference type="GO" id="GO:0030170">
    <property type="term" value="F:pyridoxal phosphate binding"/>
    <property type="evidence" value="ECO:0007669"/>
    <property type="project" value="InterPro"/>
</dbReference>
<dbReference type="InterPro" id="IPR005814">
    <property type="entry name" value="Aminotrans_3"/>
</dbReference>
<dbReference type="EC" id="5.4.3.8" evidence="8"/>
<evidence type="ECO:0000256" key="7">
    <source>
        <dbReference type="ARBA" id="ARBA00023244"/>
    </source>
</evidence>
<dbReference type="Gene3D" id="3.40.640.10">
    <property type="entry name" value="Type I PLP-dependent aspartate aminotransferase-like (Major domain)"/>
    <property type="match status" value="1"/>
</dbReference>
<dbReference type="NCBIfam" id="TIGR00713">
    <property type="entry name" value="hemL"/>
    <property type="match status" value="1"/>
</dbReference>
<dbReference type="PANTHER" id="PTHR43713">
    <property type="entry name" value="GLUTAMATE-1-SEMIALDEHYDE 2,1-AMINOMUTASE"/>
    <property type="match status" value="1"/>
</dbReference>
<comment type="subunit">
    <text evidence="8">Homodimer.</text>
</comment>
<reference evidence="9" key="1">
    <citation type="submission" date="2022-03" db="EMBL/GenBank/DDBJ databases">
        <title>Complete genome sequence of Caldinitratiruptor microaerophilus.</title>
        <authorList>
            <person name="Mukaiyama R."/>
            <person name="Nishiyama T."/>
            <person name="Ueda K."/>
        </authorList>
    </citation>
    <scope>NUCLEOTIDE SEQUENCE</scope>
    <source>
        <strain evidence="9">JCM 16183</strain>
    </source>
</reference>
<organism evidence="9 10">
    <name type="scientific">Caldinitratiruptor microaerophilus</name>
    <dbReference type="NCBI Taxonomy" id="671077"/>
    <lineage>
        <taxon>Bacteria</taxon>
        <taxon>Bacillati</taxon>
        <taxon>Bacillota</taxon>
        <taxon>Clostridia</taxon>
        <taxon>Eubacteriales</taxon>
        <taxon>Symbiobacteriaceae</taxon>
        <taxon>Caldinitratiruptor</taxon>
    </lineage>
</organism>
<dbReference type="Proteomes" id="UP001163687">
    <property type="component" value="Chromosome"/>
</dbReference>
<dbReference type="PROSITE" id="PS00600">
    <property type="entry name" value="AA_TRANSFER_CLASS_3"/>
    <property type="match status" value="1"/>
</dbReference>
<evidence type="ECO:0000313" key="10">
    <source>
        <dbReference type="Proteomes" id="UP001163687"/>
    </source>
</evidence>
<dbReference type="InterPro" id="IPR015421">
    <property type="entry name" value="PyrdxlP-dep_Trfase_major"/>
</dbReference>
<dbReference type="GO" id="GO:0042286">
    <property type="term" value="F:glutamate-1-semialdehyde 2,1-aminomutase activity"/>
    <property type="evidence" value="ECO:0007669"/>
    <property type="project" value="UniProtKB-UniRule"/>
</dbReference>
<evidence type="ECO:0000256" key="4">
    <source>
        <dbReference type="ARBA" id="ARBA00008981"/>
    </source>
</evidence>
<evidence type="ECO:0000256" key="8">
    <source>
        <dbReference type="HAMAP-Rule" id="MF_00375"/>
    </source>
</evidence>
<keyword evidence="6 8" id="KW-0413">Isomerase</keyword>
<dbReference type="InterPro" id="IPR004639">
    <property type="entry name" value="4pyrrol_synth_GluAld_NH2Trfase"/>
</dbReference>
<accession>A0AA35CPC3</accession>
<comment type="subcellular location">
    <subcellularLocation>
        <location evidence="8">Cytoplasm</location>
    </subcellularLocation>
</comment>
<protein>
    <recommendedName>
        <fullName evidence="8">Glutamate-1-semialdehyde 2,1-aminomutase</fullName>
        <shortName evidence="8">GSA</shortName>
        <ecNumber evidence="8">5.4.3.8</ecNumber>
    </recommendedName>
    <alternativeName>
        <fullName evidence="8">Glutamate-1-semialdehyde aminotransferase</fullName>
        <shortName evidence="8">GSA-AT</shortName>
    </alternativeName>
</protein>
<proteinExistence type="inferred from homology"/>
<evidence type="ECO:0000256" key="6">
    <source>
        <dbReference type="ARBA" id="ARBA00023235"/>
    </source>
</evidence>
<dbReference type="GO" id="GO:0006782">
    <property type="term" value="P:protoporphyrinogen IX biosynthetic process"/>
    <property type="evidence" value="ECO:0007669"/>
    <property type="project" value="UniProtKB-UniRule"/>
</dbReference>
<dbReference type="InterPro" id="IPR015424">
    <property type="entry name" value="PyrdxlP-dep_Trfase"/>
</dbReference>
<keyword evidence="10" id="KW-1185">Reference proteome</keyword>
<dbReference type="Pfam" id="PF00202">
    <property type="entry name" value="Aminotran_3"/>
    <property type="match status" value="1"/>
</dbReference>
<gene>
    <name evidence="8" type="primary">hemL</name>
    <name evidence="9" type="ORF">caldi_34840</name>
</gene>
<keyword evidence="5 8" id="KW-0663">Pyridoxal phosphate</keyword>
<name>A0AA35CPC3_9FIRM</name>
<comment type="cofactor">
    <cofactor evidence="2 8">
        <name>pyridoxal 5'-phosphate</name>
        <dbReference type="ChEBI" id="CHEBI:597326"/>
    </cofactor>
</comment>
<dbReference type="EMBL" id="AP025628">
    <property type="protein sequence ID" value="BDG62394.1"/>
    <property type="molecule type" value="Genomic_DNA"/>
</dbReference>
<sequence length="433" mass="46404">MNDRVRSAELFAASREVIPGGVNSPVRSFRSVGGTPPFIARGEGAYLYDVDGNRYIDYFLSWGPLVLGHAHPEVVEALREAVLRGTSYGAPTELELELAREVIDFYPGLEMIRMVNSGTEATMSALRVARAATGRPKVVKFIGNYHGHHDSLLVRAGSGAMDMGVPDSPGVAPGAARDTLSLPYNDLDAVREAFRQHGDQIAAVIVEPVAGNMGLVLPRPGFLEGLRSITREHGALLVFDEVLCGFRLPGGSAAAHFGIDPDLVTLGKVIGGGLPVGAYGGKRRYMELVAPAGPVYQAGTLSGNPLAMTAGLTQLRILRRPGVMAEIERKTARLVEGLNALLSRRGLPYRAQGIGSLWGLFFSAEPVYDYESALKSDTRLFARFFHALLRRGVYIAPSQFESGFMSLAHTDADLDATLEAAGDALDEALAMVQ</sequence>
<dbReference type="GO" id="GO:0008483">
    <property type="term" value="F:transaminase activity"/>
    <property type="evidence" value="ECO:0007669"/>
    <property type="project" value="InterPro"/>
</dbReference>
<evidence type="ECO:0000256" key="1">
    <source>
        <dbReference type="ARBA" id="ARBA00001579"/>
    </source>
</evidence>